<accession>A0A7X6MES1</accession>
<dbReference type="InterPro" id="IPR050083">
    <property type="entry name" value="HtpX_protease"/>
</dbReference>
<keyword evidence="4 12" id="KW-0812">Transmembrane</keyword>
<name>A0A7X6MES1_9ACTN</name>
<evidence type="ECO:0000256" key="2">
    <source>
        <dbReference type="ARBA" id="ARBA00022475"/>
    </source>
</evidence>
<dbReference type="PANTHER" id="PTHR43221:SF1">
    <property type="entry name" value="PROTEASE HTPX"/>
    <property type="match status" value="1"/>
</dbReference>
<evidence type="ECO:0000259" key="13">
    <source>
        <dbReference type="Pfam" id="PF01435"/>
    </source>
</evidence>
<dbReference type="PANTHER" id="PTHR43221">
    <property type="entry name" value="PROTEASE HTPX"/>
    <property type="match status" value="1"/>
</dbReference>
<dbReference type="GO" id="GO:0046872">
    <property type="term" value="F:metal ion binding"/>
    <property type="evidence" value="ECO:0007669"/>
    <property type="project" value="UniProtKB-KW"/>
</dbReference>
<comment type="similarity">
    <text evidence="11">Belongs to the peptidase M48 family.</text>
</comment>
<dbReference type="Proteomes" id="UP000553209">
    <property type="component" value="Unassembled WGS sequence"/>
</dbReference>
<reference evidence="14 15" key="1">
    <citation type="submission" date="2020-04" db="EMBL/GenBank/DDBJ databases">
        <title>MicrobeNet Type strains.</title>
        <authorList>
            <person name="Nicholson A.C."/>
        </authorList>
    </citation>
    <scope>NUCLEOTIDE SEQUENCE [LARGE SCALE GENOMIC DNA]</scope>
    <source>
        <strain evidence="14 15">ATCC 23612</strain>
    </source>
</reference>
<dbReference type="GO" id="GO:0004222">
    <property type="term" value="F:metalloendopeptidase activity"/>
    <property type="evidence" value="ECO:0007669"/>
    <property type="project" value="InterPro"/>
</dbReference>
<keyword evidence="6 11" id="KW-0378">Hydrolase</keyword>
<evidence type="ECO:0000256" key="6">
    <source>
        <dbReference type="ARBA" id="ARBA00022801"/>
    </source>
</evidence>
<keyword evidence="8 12" id="KW-1133">Transmembrane helix</keyword>
<keyword evidence="2" id="KW-1003">Cell membrane</keyword>
<dbReference type="InterPro" id="IPR001915">
    <property type="entry name" value="Peptidase_M48"/>
</dbReference>
<dbReference type="RefSeq" id="WP_061083385.1">
    <property type="nucleotide sequence ID" value="NZ_JAAXPG010000009.1"/>
</dbReference>
<dbReference type="GO" id="GO:0005886">
    <property type="term" value="C:plasma membrane"/>
    <property type="evidence" value="ECO:0007669"/>
    <property type="project" value="UniProtKB-SubCell"/>
</dbReference>
<evidence type="ECO:0000256" key="3">
    <source>
        <dbReference type="ARBA" id="ARBA00022670"/>
    </source>
</evidence>
<keyword evidence="5" id="KW-0479">Metal-binding</keyword>
<evidence type="ECO:0000256" key="1">
    <source>
        <dbReference type="ARBA" id="ARBA00004651"/>
    </source>
</evidence>
<keyword evidence="3 11" id="KW-0645">Protease</keyword>
<organism evidence="14 15">
    <name type="scientific">Nocardiopsis alborubida</name>
    <dbReference type="NCBI Taxonomy" id="146802"/>
    <lineage>
        <taxon>Bacteria</taxon>
        <taxon>Bacillati</taxon>
        <taxon>Actinomycetota</taxon>
        <taxon>Actinomycetes</taxon>
        <taxon>Streptosporangiales</taxon>
        <taxon>Nocardiopsidaceae</taxon>
        <taxon>Nocardiopsis</taxon>
    </lineage>
</organism>
<feature type="transmembrane region" description="Helical" evidence="12">
    <location>
        <begin position="5"/>
        <end position="25"/>
    </location>
</feature>
<comment type="subcellular location">
    <subcellularLocation>
        <location evidence="1">Cell membrane</location>
        <topology evidence="1">Multi-pass membrane protein</topology>
    </subcellularLocation>
</comment>
<comment type="caution">
    <text evidence="14">The sequence shown here is derived from an EMBL/GenBank/DDBJ whole genome shotgun (WGS) entry which is preliminary data.</text>
</comment>
<evidence type="ECO:0000313" key="14">
    <source>
        <dbReference type="EMBL" id="NKY98250.1"/>
    </source>
</evidence>
<evidence type="ECO:0000256" key="12">
    <source>
        <dbReference type="SAM" id="Phobius"/>
    </source>
</evidence>
<keyword evidence="15" id="KW-1185">Reference proteome</keyword>
<keyword evidence="10 12" id="KW-0472">Membrane</keyword>
<gene>
    <name evidence="14" type="ORF">HGB44_11380</name>
</gene>
<evidence type="ECO:0000313" key="15">
    <source>
        <dbReference type="Proteomes" id="UP000553209"/>
    </source>
</evidence>
<feature type="transmembrane region" description="Helical" evidence="12">
    <location>
        <begin position="177"/>
        <end position="199"/>
    </location>
</feature>
<evidence type="ECO:0000256" key="8">
    <source>
        <dbReference type="ARBA" id="ARBA00022989"/>
    </source>
</evidence>
<keyword evidence="7 11" id="KW-0862">Zinc</keyword>
<feature type="domain" description="Peptidase M48" evidence="13">
    <location>
        <begin position="67"/>
        <end position="279"/>
    </location>
</feature>
<dbReference type="Gene3D" id="3.30.2010.10">
    <property type="entry name" value="Metalloproteases ('zincins'), catalytic domain"/>
    <property type="match status" value="1"/>
</dbReference>
<dbReference type="Pfam" id="PF01435">
    <property type="entry name" value="Peptidase_M48"/>
    <property type="match status" value="1"/>
</dbReference>
<feature type="transmembrane region" description="Helical" evidence="12">
    <location>
        <begin position="31"/>
        <end position="49"/>
    </location>
</feature>
<sequence length="287" mass="30932">MHVSVARAAGLFVGAAVLVVLVGWLCGAEKGAQFSVALVLCAGVLVYLFGESLALRAMRARPVSEIERPELYRIVRELATAARQPMPRLYLSPVRSPNAFAAGSSPRRASLCCTTGLLRTLNERELRGVIAHELAHIRANDTLISSVATTLTAVITATTAIALLVPLGDSEESDMPTLLGGLMTVLLAPLAAMVVYCGVGRRREFRADEQAARLTGDPLALADALRKLEVGAFRYPLPRERSLLASAHLMTTNPFPSGVGRLFAAHPPTAERVRRLRELRRGWDLGH</sequence>
<evidence type="ECO:0000256" key="4">
    <source>
        <dbReference type="ARBA" id="ARBA00022692"/>
    </source>
</evidence>
<proteinExistence type="inferred from homology"/>
<feature type="transmembrane region" description="Helical" evidence="12">
    <location>
        <begin position="143"/>
        <end position="165"/>
    </location>
</feature>
<dbReference type="EMBL" id="JAAXPG010000009">
    <property type="protein sequence ID" value="NKY98250.1"/>
    <property type="molecule type" value="Genomic_DNA"/>
</dbReference>
<comment type="cofactor">
    <cofactor evidence="11">
        <name>Zn(2+)</name>
        <dbReference type="ChEBI" id="CHEBI:29105"/>
    </cofactor>
    <text evidence="11">Binds 1 zinc ion per subunit.</text>
</comment>
<evidence type="ECO:0000256" key="5">
    <source>
        <dbReference type="ARBA" id="ARBA00022723"/>
    </source>
</evidence>
<protein>
    <submittedName>
        <fullName evidence="14">M48 family metalloprotease</fullName>
    </submittedName>
</protein>
<evidence type="ECO:0000256" key="7">
    <source>
        <dbReference type="ARBA" id="ARBA00022833"/>
    </source>
</evidence>
<dbReference type="AlphaFoldDB" id="A0A7X6MES1"/>
<dbReference type="GO" id="GO:0006508">
    <property type="term" value="P:proteolysis"/>
    <property type="evidence" value="ECO:0007669"/>
    <property type="project" value="UniProtKB-KW"/>
</dbReference>
<evidence type="ECO:0000256" key="10">
    <source>
        <dbReference type="ARBA" id="ARBA00023136"/>
    </source>
</evidence>
<keyword evidence="9 11" id="KW-0482">Metalloprotease</keyword>
<evidence type="ECO:0000256" key="11">
    <source>
        <dbReference type="RuleBase" id="RU003983"/>
    </source>
</evidence>
<evidence type="ECO:0000256" key="9">
    <source>
        <dbReference type="ARBA" id="ARBA00023049"/>
    </source>
</evidence>